<dbReference type="EMBL" id="QMAP01000016">
    <property type="protein sequence ID" value="RXI44748.1"/>
    <property type="molecule type" value="Genomic_DNA"/>
</dbReference>
<dbReference type="PANTHER" id="PTHR34583">
    <property type="entry name" value="ANTIPORTER SUBUNIT MNHC2-RELATED"/>
    <property type="match status" value="1"/>
</dbReference>
<organism evidence="8 9">
    <name type="scientific">Clostridium tetani</name>
    <dbReference type="NCBI Taxonomy" id="1513"/>
    <lineage>
        <taxon>Bacteria</taxon>
        <taxon>Bacillati</taxon>
        <taxon>Bacillota</taxon>
        <taxon>Clostridia</taxon>
        <taxon>Eubacteriales</taxon>
        <taxon>Clostridiaceae</taxon>
        <taxon>Clostridium</taxon>
    </lineage>
</organism>
<feature type="transmembrane region" description="Helical" evidence="6">
    <location>
        <begin position="6"/>
        <end position="27"/>
    </location>
</feature>
<keyword evidence="5 6" id="KW-0472">Membrane</keyword>
<gene>
    <name evidence="8" type="ORF">DP130_12985</name>
    <name evidence="7" type="ORF">K234311028_11930</name>
</gene>
<dbReference type="EMBL" id="AP026818">
    <property type="protein sequence ID" value="BDR80947.1"/>
    <property type="molecule type" value="Genomic_DNA"/>
</dbReference>
<dbReference type="OMA" id="KRHGTVD"/>
<dbReference type="Gene3D" id="1.10.287.3510">
    <property type="match status" value="1"/>
</dbReference>
<dbReference type="RefSeq" id="WP_011099566.1">
    <property type="nucleotide sequence ID" value="NZ_AP026806.1"/>
</dbReference>
<sequence>MEKLFANYYESASIILFGIGFVTLLLHNNLIKKIIGLNIMDTAVFLFFIAKGYIKGKEAPIIVGEFKGVEGYINPIPTSLMLTGIVVAVSTTAFALALTIKIYEKYGTIELDEILKGEGTQ</sequence>
<accession>A0A4Q0V9I1</accession>
<dbReference type="Proteomes" id="UP001321763">
    <property type="component" value="Chromosome"/>
</dbReference>
<dbReference type="GO" id="GO:0016020">
    <property type="term" value="C:membrane"/>
    <property type="evidence" value="ECO:0007669"/>
    <property type="project" value="UniProtKB-SubCell"/>
</dbReference>
<feature type="transmembrane region" description="Helical" evidence="6">
    <location>
        <begin position="80"/>
        <end position="100"/>
    </location>
</feature>
<evidence type="ECO:0000313" key="8">
    <source>
        <dbReference type="EMBL" id="RXI44748.1"/>
    </source>
</evidence>
<feature type="transmembrane region" description="Helical" evidence="6">
    <location>
        <begin position="34"/>
        <end position="54"/>
    </location>
</feature>
<evidence type="ECO:0000313" key="9">
    <source>
        <dbReference type="Proteomes" id="UP000290921"/>
    </source>
</evidence>
<dbReference type="InterPro" id="IPR050601">
    <property type="entry name" value="CPA3_antiporter_subunitC"/>
</dbReference>
<evidence type="ECO:0000256" key="1">
    <source>
        <dbReference type="ARBA" id="ARBA00004141"/>
    </source>
</evidence>
<comment type="similarity">
    <text evidence="2">Belongs to the CPA3 antiporters (TC 2.A.63) subunit C family.</text>
</comment>
<comment type="subcellular location">
    <subcellularLocation>
        <location evidence="1">Membrane</location>
        <topology evidence="1">Multi-pass membrane protein</topology>
    </subcellularLocation>
</comment>
<keyword evidence="3 6" id="KW-0812">Transmembrane</keyword>
<evidence type="ECO:0000256" key="2">
    <source>
        <dbReference type="ARBA" id="ARBA00010388"/>
    </source>
</evidence>
<dbReference type="GeneID" id="24253531"/>
<evidence type="ECO:0000256" key="6">
    <source>
        <dbReference type="SAM" id="Phobius"/>
    </source>
</evidence>
<keyword evidence="4 6" id="KW-1133">Transmembrane helix</keyword>
<dbReference type="PANTHER" id="PTHR34583:SF3">
    <property type="entry name" value="MULTISUBUNIT SODIUM_HYDROGEN ANTIPORTER, MNHC SUBUNIT"/>
    <property type="match status" value="1"/>
</dbReference>
<reference evidence="8 9" key="1">
    <citation type="submission" date="2018-06" db="EMBL/GenBank/DDBJ databases">
        <title>Genome conservation of Clostridium tetani.</title>
        <authorList>
            <person name="Bruggemann H."/>
            <person name="Popoff M.R."/>
        </authorList>
    </citation>
    <scope>NUCLEOTIDE SEQUENCE [LARGE SCALE GENOMIC DNA]</scope>
    <source>
        <strain evidence="8 9">2017.061</strain>
    </source>
</reference>
<evidence type="ECO:0000313" key="10">
    <source>
        <dbReference type="Proteomes" id="UP001321763"/>
    </source>
</evidence>
<dbReference type="Proteomes" id="UP000290921">
    <property type="component" value="Unassembled WGS sequence"/>
</dbReference>
<evidence type="ECO:0000256" key="5">
    <source>
        <dbReference type="ARBA" id="ARBA00023136"/>
    </source>
</evidence>
<proteinExistence type="inferred from homology"/>
<evidence type="ECO:0000256" key="4">
    <source>
        <dbReference type="ARBA" id="ARBA00022989"/>
    </source>
</evidence>
<dbReference type="InterPro" id="IPR039428">
    <property type="entry name" value="NUOK/Mnh_C1-like"/>
</dbReference>
<name>A0A4Q0V9I1_CLOTA</name>
<dbReference type="Pfam" id="PF00420">
    <property type="entry name" value="Oxidored_q2"/>
    <property type="match status" value="1"/>
</dbReference>
<dbReference type="AlphaFoldDB" id="A0A4Q0V9I1"/>
<reference evidence="7 10" key="2">
    <citation type="submission" date="2022-09" db="EMBL/GenBank/DDBJ databases">
        <title>complete genome sequences of Clostridium tetani str. KHSU-234311-028 isolated from soil.</title>
        <authorList>
            <person name="Sekizuka T."/>
            <person name="Shitada C."/>
            <person name="Takahashi M."/>
            <person name="Kuroda M."/>
        </authorList>
    </citation>
    <scope>NUCLEOTIDE SEQUENCE [LARGE SCALE GENOMIC DNA]</scope>
    <source>
        <strain evidence="7 10">KHSU-234311-028</strain>
    </source>
</reference>
<protein>
    <submittedName>
        <fullName evidence="8">Cation:proton antiporter</fullName>
    </submittedName>
</protein>
<evidence type="ECO:0000313" key="7">
    <source>
        <dbReference type="EMBL" id="BDR80947.1"/>
    </source>
</evidence>
<evidence type="ECO:0000256" key="3">
    <source>
        <dbReference type="ARBA" id="ARBA00022692"/>
    </source>
</evidence>